<evidence type="ECO:0000313" key="1">
    <source>
        <dbReference type="EMBL" id="RNA26512.1"/>
    </source>
</evidence>
<gene>
    <name evidence="1" type="ORF">BpHYR1_013850</name>
</gene>
<evidence type="ECO:0000313" key="2">
    <source>
        <dbReference type="Proteomes" id="UP000276133"/>
    </source>
</evidence>
<dbReference type="AlphaFoldDB" id="A0A3M7RSP0"/>
<comment type="caution">
    <text evidence="1">The sequence shown here is derived from an EMBL/GenBank/DDBJ whole genome shotgun (WGS) entry which is preliminary data.</text>
</comment>
<keyword evidence="2" id="KW-1185">Reference proteome</keyword>
<dbReference type="Proteomes" id="UP000276133">
    <property type="component" value="Unassembled WGS sequence"/>
</dbReference>
<protein>
    <submittedName>
        <fullName evidence="1">Uncharacterized protein</fullName>
    </submittedName>
</protein>
<reference evidence="1 2" key="1">
    <citation type="journal article" date="2018" name="Sci. Rep.">
        <title>Genomic signatures of local adaptation to the degree of environmental predictability in rotifers.</title>
        <authorList>
            <person name="Franch-Gras L."/>
            <person name="Hahn C."/>
            <person name="Garcia-Roger E.M."/>
            <person name="Carmona M.J."/>
            <person name="Serra M."/>
            <person name="Gomez A."/>
        </authorList>
    </citation>
    <scope>NUCLEOTIDE SEQUENCE [LARGE SCALE GENOMIC DNA]</scope>
    <source>
        <strain evidence="1">HYR1</strain>
    </source>
</reference>
<proteinExistence type="predicted"/>
<name>A0A3M7RSP0_BRAPC</name>
<accession>A0A3M7RSP0</accession>
<sequence>MPITLSTSIQTNKDEVFAETDHTLAAIEVLKCWMRSEKTSPFYGRILFEEKLTEFMTALFCQFGFLYGPKF</sequence>
<dbReference type="EMBL" id="REGN01002729">
    <property type="protein sequence ID" value="RNA26512.1"/>
    <property type="molecule type" value="Genomic_DNA"/>
</dbReference>
<organism evidence="1 2">
    <name type="scientific">Brachionus plicatilis</name>
    <name type="common">Marine rotifer</name>
    <name type="synonym">Brachionus muelleri</name>
    <dbReference type="NCBI Taxonomy" id="10195"/>
    <lineage>
        <taxon>Eukaryota</taxon>
        <taxon>Metazoa</taxon>
        <taxon>Spiralia</taxon>
        <taxon>Gnathifera</taxon>
        <taxon>Rotifera</taxon>
        <taxon>Eurotatoria</taxon>
        <taxon>Monogononta</taxon>
        <taxon>Pseudotrocha</taxon>
        <taxon>Ploima</taxon>
        <taxon>Brachionidae</taxon>
        <taxon>Brachionus</taxon>
    </lineage>
</organism>